<name>A0A538TCX6_UNCEI</name>
<evidence type="ECO:0000313" key="2">
    <source>
        <dbReference type="EMBL" id="TMQ61480.1"/>
    </source>
</evidence>
<dbReference type="AlphaFoldDB" id="A0A538TCX6"/>
<keyword evidence="1" id="KW-0732">Signal</keyword>
<protein>
    <recommendedName>
        <fullName evidence="4">Porin family protein</fullName>
    </recommendedName>
</protein>
<comment type="caution">
    <text evidence="2">The sequence shown here is derived from an EMBL/GenBank/DDBJ whole genome shotgun (WGS) entry which is preliminary data.</text>
</comment>
<dbReference type="Proteomes" id="UP000316609">
    <property type="component" value="Unassembled WGS sequence"/>
</dbReference>
<evidence type="ECO:0008006" key="4">
    <source>
        <dbReference type="Google" id="ProtNLM"/>
    </source>
</evidence>
<accession>A0A538TCX6</accession>
<reference evidence="2 3" key="1">
    <citation type="journal article" date="2019" name="Nat. Microbiol.">
        <title>Mediterranean grassland soil C-N compound turnover is dependent on rainfall and depth, and is mediated by genomically divergent microorganisms.</title>
        <authorList>
            <person name="Diamond S."/>
            <person name="Andeer P.F."/>
            <person name="Li Z."/>
            <person name="Crits-Christoph A."/>
            <person name="Burstein D."/>
            <person name="Anantharaman K."/>
            <person name="Lane K.R."/>
            <person name="Thomas B.C."/>
            <person name="Pan C."/>
            <person name="Northen T.R."/>
            <person name="Banfield J.F."/>
        </authorList>
    </citation>
    <scope>NUCLEOTIDE SEQUENCE [LARGE SCALE GENOMIC DNA]</scope>
    <source>
        <strain evidence="2">WS_8</strain>
    </source>
</reference>
<proteinExistence type="predicted"/>
<dbReference type="EMBL" id="VBOY01000174">
    <property type="protein sequence ID" value="TMQ61480.1"/>
    <property type="molecule type" value="Genomic_DNA"/>
</dbReference>
<gene>
    <name evidence="2" type="ORF">E6K78_12775</name>
</gene>
<evidence type="ECO:0000256" key="1">
    <source>
        <dbReference type="SAM" id="SignalP"/>
    </source>
</evidence>
<feature type="signal peptide" evidence="1">
    <location>
        <begin position="1"/>
        <end position="23"/>
    </location>
</feature>
<feature type="chain" id="PRO_5021853333" description="Porin family protein" evidence="1">
    <location>
        <begin position="24"/>
        <end position="222"/>
    </location>
</feature>
<sequence>MNAKKWSLLMALGLLAAASPALAAGKGSCVLALELGQGNAIVSDALPSTFTPDYISLTRVPEINVQAELWYMKSEDYALNISGGVGFGNYKQEPNDPGADPEDKFTSSSYRVRVGGDRLGTVGERLTLFAGPGLEFDGAKEKEKLSGATTGEIESSRSTFFALSGRIGVMMKLNEGASIVGRIGNAYGYASSSADNGNAKASGWVNNFDATWGLAMHFGASK</sequence>
<organism evidence="2 3">
    <name type="scientific">Eiseniibacteriota bacterium</name>
    <dbReference type="NCBI Taxonomy" id="2212470"/>
    <lineage>
        <taxon>Bacteria</taxon>
        <taxon>Candidatus Eiseniibacteriota</taxon>
    </lineage>
</organism>
<evidence type="ECO:0000313" key="3">
    <source>
        <dbReference type="Proteomes" id="UP000316609"/>
    </source>
</evidence>